<feature type="compositionally biased region" description="Basic and acidic residues" evidence="1">
    <location>
        <begin position="419"/>
        <end position="435"/>
    </location>
</feature>
<feature type="compositionally biased region" description="Polar residues" evidence="1">
    <location>
        <begin position="376"/>
        <end position="387"/>
    </location>
</feature>
<feature type="region of interest" description="Disordered" evidence="1">
    <location>
        <begin position="204"/>
        <end position="261"/>
    </location>
</feature>
<proteinExistence type="predicted"/>
<organism evidence="3 4">
    <name type="scientific">Menidia menidia</name>
    <name type="common">Atlantic silverside</name>
    <dbReference type="NCBI Taxonomy" id="238744"/>
    <lineage>
        <taxon>Eukaryota</taxon>
        <taxon>Metazoa</taxon>
        <taxon>Chordata</taxon>
        <taxon>Craniata</taxon>
        <taxon>Vertebrata</taxon>
        <taxon>Euteleostomi</taxon>
        <taxon>Actinopterygii</taxon>
        <taxon>Neopterygii</taxon>
        <taxon>Teleostei</taxon>
        <taxon>Neoteleostei</taxon>
        <taxon>Acanthomorphata</taxon>
        <taxon>Ovalentaria</taxon>
        <taxon>Atherinomorphae</taxon>
        <taxon>Atheriniformes</taxon>
        <taxon>Atherinopsidae</taxon>
        <taxon>Menidiinae</taxon>
        <taxon>Menidia</taxon>
    </lineage>
</organism>
<feature type="non-terminal residue" evidence="3">
    <location>
        <position position="1"/>
    </location>
</feature>
<dbReference type="AlphaFoldDB" id="A0A8S4B0B8"/>
<keyword evidence="4" id="KW-1185">Reference proteome</keyword>
<dbReference type="CDD" id="cd06733">
    <property type="entry name" value="PDZ3_MAGI-1_3-like"/>
    <property type="match status" value="1"/>
</dbReference>
<dbReference type="Gene3D" id="2.30.42.10">
    <property type="match status" value="3"/>
</dbReference>
<dbReference type="EMBL" id="CAJRST010011113">
    <property type="protein sequence ID" value="CAG5927430.1"/>
    <property type="molecule type" value="Genomic_DNA"/>
</dbReference>
<dbReference type="OrthoDB" id="66881at2759"/>
<feature type="domain" description="PDZ" evidence="2">
    <location>
        <begin position="504"/>
        <end position="586"/>
    </location>
</feature>
<sequence length="821" mass="88626">NTDPSCRCALQVLEQWESQQGQSSPAQTSLSAPVFPHNAPFPTHHLHRASVPDSASEALALAKPDPYDLFEKSRAIYESRQSSQPRSVFTVDSSGAEYQDIEVNLRRQKSGFGFRVLGGDEAGQPVSPETREKARMAMGILIGAIIEKSPADLDGRLRPGDELLFVDGIPVVGKPHRYVIDLMHGAARNGQVNLVIRRRLQAAGEPCPENGRSPGSVSTQHSSPRSDFTFGTSTTQAPNAGTGKSSSAADGTPLLNSQPSDVTINRKESEGFGFVIISSLNRPETAAANTVPHKIGRIIEGSPADRCGKLKVGDRILAVNSQSIVNMPHADIVKLIKDAGLSVTLRIIPQEEISNPPSAPTSEKQSPMVQPHSPKAQPNSTACQSGQGPAEPNPSLHQPHQSPVTQLPAPPPQNFTHEGSYRSEVKARQDVKPDIRQPPFTDYRQPPVDYRHPPVADYRQPPTLDYRHPPLLDYRQLATDARQFTIPDYRMPPVQLSQDFDFFTVELEKSVKGFGFSIRGGREYKMDLFVLRLAEDGPAIRNGRMRVGDQIIEINGESTRDMTHARAIELIKSGGRRVRLLLKRGTGQVPEYDNATPWDARPSASPSLSEVAPPTDSLSMSSPSSHLAPAPDPPHLPLQDVSRDVVARDSRMERSKSPQKAELLSRDPVGAGRRAAASGGGGRAKKEGGRSTQKGHRMQPTTDREGGKEGESGEPSRSTRGRSEERSGGDRGDVARSPCGSRLPHANGTSREEAERWRPGKPRAGEQDGPPGETRPGAPGKSPAGGTAAGRKATVSPGPWKIPGSDKLPSTLRTGTSTLSR</sequence>
<dbReference type="GO" id="GO:0030425">
    <property type="term" value="C:dendrite"/>
    <property type="evidence" value="ECO:0007669"/>
    <property type="project" value="TreeGrafter"/>
</dbReference>
<evidence type="ECO:0000313" key="3">
    <source>
        <dbReference type="EMBL" id="CAG5927430.1"/>
    </source>
</evidence>
<dbReference type="SMART" id="SM00228">
    <property type="entry name" value="PDZ"/>
    <property type="match status" value="3"/>
</dbReference>
<dbReference type="CDD" id="cd06735">
    <property type="entry name" value="PDZ5_MAGI-1_3-like"/>
    <property type="match status" value="1"/>
</dbReference>
<name>A0A8S4B0B8_9TELE</name>
<dbReference type="PANTHER" id="PTHR10316:SF27">
    <property type="entry name" value="MEMBRANE-ASSOCIATED GUANYLATE KINASE, WW AND PDZ DOMAIN-CONTAINING PROTEIN 2"/>
    <property type="match status" value="1"/>
</dbReference>
<dbReference type="GO" id="GO:0070699">
    <property type="term" value="F:type II activin receptor binding"/>
    <property type="evidence" value="ECO:0007669"/>
    <property type="project" value="TreeGrafter"/>
</dbReference>
<feature type="compositionally biased region" description="Basic and acidic residues" evidence="1">
    <location>
        <begin position="721"/>
        <end position="734"/>
    </location>
</feature>
<accession>A0A8S4B0B8</accession>
<dbReference type="GO" id="GO:0031697">
    <property type="term" value="F:beta-1 adrenergic receptor binding"/>
    <property type="evidence" value="ECO:0007669"/>
    <property type="project" value="TreeGrafter"/>
</dbReference>
<dbReference type="SUPFAM" id="SSF50156">
    <property type="entry name" value="PDZ domain-like"/>
    <property type="match status" value="3"/>
</dbReference>
<dbReference type="GO" id="GO:0043113">
    <property type="term" value="P:receptor clustering"/>
    <property type="evidence" value="ECO:0007669"/>
    <property type="project" value="TreeGrafter"/>
</dbReference>
<comment type="caution">
    <text evidence="3">The sequence shown here is derived from an EMBL/GenBank/DDBJ whole genome shotgun (WGS) entry which is preliminary data.</text>
</comment>
<evidence type="ECO:0000313" key="4">
    <source>
        <dbReference type="Proteomes" id="UP000677803"/>
    </source>
</evidence>
<reference evidence="3" key="1">
    <citation type="submission" date="2021-05" db="EMBL/GenBank/DDBJ databases">
        <authorList>
            <person name="Tigano A."/>
        </authorList>
    </citation>
    <scope>NUCLEOTIDE SEQUENCE</scope>
</reference>
<feature type="compositionally biased region" description="Basic and acidic residues" evidence="1">
    <location>
        <begin position="641"/>
        <end position="656"/>
    </location>
</feature>
<feature type="compositionally biased region" description="Basic and acidic residues" evidence="1">
    <location>
        <begin position="702"/>
        <end position="711"/>
    </location>
</feature>
<feature type="domain" description="PDZ" evidence="2">
    <location>
        <begin position="102"/>
        <end position="198"/>
    </location>
</feature>
<evidence type="ECO:0000256" key="1">
    <source>
        <dbReference type="SAM" id="MobiDB-lite"/>
    </source>
</evidence>
<dbReference type="GO" id="GO:0030159">
    <property type="term" value="F:signaling receptor complex adaptor activity"/>
    <property type="evidence" value="ECO:0007669"/>
    <property type="project" value="TreeGrafter"/>
</dbReference>
<dbReference type="CDD" id="cd06734">
    <property type="entry name" value="PDZ4_MAGI-1_3-like"/>
    <property type="match status" value="1"/>
</dbReference>
<dbReference type="PROSITE" id="PS50106">
    <property type="entry name" value="PDZ"/>
    <property type="match status" value="3"/>
</dbReference>
<feature type="compositionally biased region" description="Basic and acidic residues" evidence="1">
    <location>
        <begin position="750"/>
        <end position="766"/>
    </location>
</feature>
<dbReference type="FunFam" id="2.30.42.10:FF:000012">
    <property type="entry name" value="Membrane associated guanylate kinase, WW and PDZ domain containing 1"/>
    <property type="match status" value="1"/>
</dbReference>
<feature type="compositionally biased region" description="Low complexity" evidence="1">
    <location>
        <begin position="810"/>
        <end position="821"/>
    </location>
</feature>
<gene>
    <name evidence="3" type="ORF">MMEN_LOCUS11299</name>
</gene>
<dbReference type="PANTHER" id="PTHR10316">
    <property type="entry name" value="MEMBRANE ASSOCIATED GUANYLATE KINASE-RELATED"/>
    <property type="match status" value="1"/>
</dbReference>
<feature type="compositionally biased region" description="Polar residues" evidence="1">
    <location>
        <begin position="213"/>
        <end position="261"/>
    </location>
</feature>
<dbReference type="GO" id="GO:0046332">
    <property type="term" value="F:SMAD binding"/>
    <property type="evidence" value="ECO:0007669"/>
    <property type="project" value="TreeGrafter"/>
</dbReference>
<feature type="region of interest" description="Disordered" evidence="1">
    <location>
        <begin position="590"/>
        <end position="821"/>
    </location>
</feature>
<dbReference type="InterPro" id="IPR036034">
    <property type="entry name" value="PDZ_sf"/>
</dbReference>
<feature type="domain" description="PDZ" evidence="2">
    <location>
        <begin position="261"/>
        <end position="351"/>
    </location>
</feature>
<dbReference type="Pfam" id="PF00595">
    <property type="entry name" value="PDZ"/>
    <property type="match status" value="3"/>
</dbReference>
<protein>
    <submittedName>
        <fullName evidence="3">(Atlantic silverside) hypothetical protein</fullName>
    </submittedName>
</protein>
<dbReference type="GO" id="GO:0005911">
    <property type="term" value="C:cell-cell junction"/>
    <property type="evidence" value="ECO:0007669"/>
    <property type="project" value="TreeGrafter"/>
</dbReference>
<feature type="compositionally biased region" description="Polar residues" evidence="1">
    <location>
        <begin position="395"/>
        <end position="405"/>
    </location>
</feature>
<feature type="compositionally biased region" description="Polar residues" evidence="1">
    <location>
        <begin position="352"/>
        <end position="368"/>
    </location>
</feature>
<dbReference type="GO" id="GO:0005737">
    <property type="term" value="C:cytoplasm"/>
    <property type="evidence" value="ECO:0007669"/>
    <property type="project" value="TreeGrafter"/>
</dbReference>
<dbReference type="InterPro" id="IPR001478">
    <property type="entry name" value="PDZ"/>
</dbReference>
<dbReference type="FunFam" id="2.30.42.10:FF:000113">
    <property type="entry name" value="Membrane associated guanylate kinase, WW and PDZ domain containing 2"/>
    <property type="match status" value="1"/>
</dbReference>
<feature type="region of interest" description="Disordered" evidence="1">
    <location>
        <begin position="352"/>
        <end position="469"/>
    </location>
</feature>
<dbReference type="Proteomes" id="UP000677803">
    <property type="component" value="Unassembled WGS sequence"/>
</dbReference>
<feature type="compositionally biased region" description="Low complexity" evidence="1">
    <location>
        <begin position="613"/>
        <end position="629"/>
    </location>
</feature>
<dbReference type="GO" id="GO:0007165">
    <property type="term" value="P:signal transduction"/>
    <property type="evidence" value="ECO:0007669"/>
    <property type="project" value="TreeGrafter"/>
</dbReference>
<evidence type="ECO:0000259" key="2">
    <source>
        <dbReference type="PROSITE" id="PS50106"/>
    </source>
</evidence>
<dbReference type="GO" id="GO:0005886">
    <property type="term" value="C:plasma membrane"/>
    <property type="evidence" value="ECO:0007669"/>
    <property type="project" value="GOC"/>
</dbReference>